<dbReference type="Pfam" id="PF07244">
    <property type="entry name" value="POTRA"/>
    <property type="match status" value="1"/>
</dbReference>
<dbReference type="Gene3D" id="2.40.160.50">
    <property type="entry name" value="membrane protein fhac: a member of the omp85/tpsb transporter family"/>
    <property type="match status" value="1"/>
</dbReference>
<comment type="subcellular location">
    <subcellularLocation>
        <location evidence="1">Membrane</location>
    </subcellularLocation>
</comment>
<accession>A0A2T0X1R8</accession>
<evidence type="ECO:0000256" key="4">
    <source>
        <dbReference type="ARBA" id="ARBA00023136"/>
    </source>
</evidence>
<keyword evidence="5" id="KW-0732">Signal</keyword>
<name>A0A2T0X1R8_9RHOB</name>
<feature type="chain" id="PRO_5015684524" evidence="5">
    <location>
        <begin position="21"/>
        <end position="589"/>
    </location>
</feature>
<proteinExistence type="predicted"/>
<dbReference type="Pfam" id="PF01103">
    <property type="entry name" value="Omp85"/>
    <property type="match status" value="1"/>
</dbReference>
<feature type="signal peptide" evidence="5">
    <location>
        <begin position="1"/>
        <end position="20"/>
    </location>
</feature>
<evidence type="ECO:0000256" key="5">
    <source>
        <dbReference type="SAM" id="SignalP"/>
    </source>
</evidence>
<dbReference type="GO" id="GO:0019867">
    <property type="term" value="C:outer membrane"/>
    <property type="evidence" value="ECO:0007669"/>
    <property type="project" value="InterPro"/>
</dbReference>
<evidence type="ECO:0000256" key="2">
    <source>
        <dbReference type="ARBA" id="ARBA00022452"/>
    </source>
</evidence>
<keyword evidence="8" id="KW-1185">Reference proteome</keyword>
<keyword evidence="3" id="KW-0812">Transmembrane</keyword>
<dbReference type="EMBL" id="PVTT01000002">
    <property type="protein sequence ID" value="PRY92896.1"/>
    <property type="molecule type" value="Genomic_DNA"/>
</dbReference>
<dbReference type="InterPro" id="IPR010827">
    <property type="entry name" value="BamA/TamA_POTRA"/>
</dbReference>
<reference evidence="7 8" key="1">
    <citation type="submission" date="2018-03" db="EMBL/GenBank/DDBJ databases">
        <title>Genomic Encyclopedia of Archaeal and Bacterial Type Strains, Phase II (KMG-II): from individual species to whole genera.</title>
        <authorList>
            <person name="Goeker M."/>
        </authorList>
    </citation>
    <scope>NUCLEOTIDE SEQUENCE [LARGE SCALE GENOMIC DNA]</scope>
    <source>
        <strain evidence="7 8">DSM 29318</strain>
    </source>
</reference>
<dbReference type="RefSeq" id="WP_106160548.1">
    <property type="nucleotide sequence ID" value="NZ_PVTT01000002.1"/>
</dbReference>
<dbReference type="InterPro" id="IPR034746">
    <property type="entry name" value="POTRA"/>
</dbReference>
<keyword evidence="2" id="KW-1134">Transmembrane beta strand</keyword>
<dbReference type="Proteomes" id="UP000238801">
    <property type="component" value="Unassembled WGS sequence"/>
</dbReference>
<dbReference type="InterPro" id="IPR000184">
    <property type="entry name" value="Bac_surfAg_D15"/>
</dbReference>
<dbReference type="AlphaFoldDB" id="A0A2T0X1R8"/>
<dbReference type="InterPro" id="IPR039910">
    <property type="entry name" value="D15-like"/>
</dbReference>
<evidence type="ECO:0000313" key="7">
    <source>
        <dbReference type="EMBL" id="PRY92896.1"/>
    </source>
</evidence>
<evidence type="ECO:0000313" key="8">
    <source>
        <dbReference type="Proteomes" id="UP000238801"/>
    </source>
</evidence>
<dbReference type="PANTHER" id="PTHR12815">
    <property type="entry name" value="SORTING AND ASSEMBLY MACHINERY SAMM50 PROTEIN FAMILY MEMBER"/>
    <property type="match status" value="1"/>
</dbReference>
<evidence type="ECO:0000256" key="3">
    <source>
        <dbReference type="ARBA" id="ARBA00022692"/>
    </source>
</evidence>
<evidence type="ECO:0000259" key="6">
    <source>
        <dbReference type="PROSITE" id="PS51779"/>
    </source>
</evidence>
<organism evidence="7 8">
    <name type="scientific">Hasllibacter halocynthiae</name>
    <dbReference type="NCBI Taxonomy" id="595589"/>
    <lineage>
        <taxon>Bacteria</taxon>
        <taxon>Pseudomonadati</taxon>
        <taxon>Pseudomonadota</taxon>
        <taxon>Alphaproteobacteria</taxon>
        <taxon>Rhodobacterales</taxon>
        <taxon>Roseobacteraceae</taxon>
        <taxon>Hasllibacter</taxon>
    </lineage>
</organism>
<feature type="domain" description="POTRA" evidence="6">
    <location>
        <begin position="194"/>
        <end position="268"/>
    </location>
</feature>
<protein>
    <submittedName>
        <fullName evidence="7">Autotransporter secretion outer membrane protein TamA</fullName>
    </submittedName>
</protein>
<dbReference type="OrthoDB" id="9769707at2"/>
<sequence>MRTRTVLAALVALLPACAAAFEVDVVVDGPEALEDEVRAASLVVAGREEGIETAQDLVAAARADYTRIVGRLYSEGFYGPVVSIQLDGREAARIAPLDAPARIGRVVIAVRSGAQFRFGQAIVAPLAPGTELPEEFAPGERALTGAIREAAQAGVEGWRDTGRALARIDDQEITALHPSAVLNAEVRLAPGPVLHFAPLRIEGAERVREDRLRAIAGLPVGEVFDPGAIERAEDRLRRTGAFTAARIIPAEEANPDGTIDATLTVVEQLPRRFGFGAEIESDDGAALEVYWLHRNLLGGAERLRLDFEVSGIDGGGEGRDYRAQVLFNRPATFRPDVDLQLSTELERLDEPAFEQETFAFQGLLTRYATEEITVAAGLGYRYARTDDAFGTREFQLLELPVTARVDRRDDPLDPTGGYYADLDARGFAGLTDGDGTGLRVEGEVRGYRALGTRVVAAGRLGFGSVIGADRSEVPADFLFFSGGSQTVRGQPYESLGIPIMGREAGGASRVTAQAELRVGFTERIGGVLFADYGILGEESFGGETRDHAGAGIGLRYRTGIGSIRLDVGAPVSGDTGDGVQVYIGIGQAF</sequence>
<dbReference type="PROSITE" id="PS51779">
    <property type="entry name" value="POTRA"/>
    <property type="match status" value="1"/>
</dbReference>
<dbReference type="PANTHER" id="PTHR12815:SF18">
    <property type="entry name" value="SORTING AND ASSEMBLY MACHINERY COMPONENT 50 HOMOLOG"/>
    <property type="match status" value="1"/>
</dbReference>
<dbReference type="Gene3D" id="3.10.20.310">
    <property type="entry name" value="membrane protein fhac"/>
    <property type="match status" value="1"/>
</dbReference>
<keyword evidence="4" id="KW-0472">Membrane</keyword>
<evidence type="ECO:0000256" key="1">
    <source>
        <dbReference type="ARBA" id="ARBA00004370"/>
    </source>
</evidence>
<gene>
    <name evidence="7" type="ORF">BCF33_1759</name>
</gene>
<comment type="caution">
    <text evidence="7">The sequence shown here is derived from an EMBL/GenBank/DDBJ whole genome shotgun (WGS) entry which is preliminary data.</text>
</comment>